<dbReference type="InterPro" id="IPR044822">
    <property type="entry name" value="Myb_DNA-bind_4"/>
</dbReference>
<dbReference type="ExpressionAtlas" id="Q8IH48">
    <property type="expression patterns" value="baseline and differential"/>
</dbReference>
<dbReference type="PANTHER" id="PTHR43599:SF3">
    <property type="entry name" value="SI:DKEY-6E2.2"/>
    <property type="match status" value="1"/>
</dbReference>
<dbReference type="InterPro" id="IPR050089">
    <property type="entry name" value="SAICAR_synthetase"/>
</dbReference>
<feature type="region of interest" description="Disordered" evidence="3">
    <location>
        <begin position="298"/>
        <end position="328"/>
    </location>
</feature>
<organism evidence="5">
    <name type="scientific">Drosophila melanogaster</name>
    <name type="common">Fruit fly</name>
    <dbReference type="NCBI Taxonomy" id="7227"/>
    <lineage>
        <taxon>Eukaryota</taxon>
        <taxon>Metazoa</taxon>
        <taxon>Ecdysozoa</taxon>
        <taxon>Arthropoda</taxon>
        <taxon>Hexapoda</taxon>
        <taxon>Insecta</taxon>
        <taxon>Pterygota</taxon>
        <taxon>Neoptera</taxon>
        <taxon>Endopterygota</taxon>
        <taxon>Diptera</taxon>
        <taxon>Brachycera</taxon>
        <taxon>Muscomorpha</taxon>
        <taxon>Ephydroidea</taxon>
        <taxon>Drosophilidae</taxon>
        <taxon>Drosophila</taxon>
        <taxon>Sophophora</taxon>
    </lineage>
</organism>
<proteinExistence type="evidence at transcript level"/>
<feature type="domain" description="Myb/SANT-like DNA-binding" evidence="4">
    <location>
        <begin position="204"/>
        <end position="285"/>
    </location>
</feature>
<evidence type="ECO:0000259" key="4">
    <source>
        <dbReference type="Pfam" id="PF13837"/>
    </source>
</evidence>
<feature type="non-terminal residue" evidence="5">
    <location>
        <position position="1"/>
    </location>
</feature>
<reference evidence="5" key="1">
    <citation type="submission" date="2002-11" db="EMBL/GenBank/DDBJ databases">
        <authorList>
            <person name="Stapleton M."/>
            <person name="Brokstein P."/>
            <person name="Hong L."/>
            <person name="Agbayani A."/>
            <person name="Carlson J."/>
            <person name="Champe M."/>
            <person name="Chavez C."/>
            <person name="Dorsett V."/>
            <person name="Dresnek D."/>
            <person name="Farfan D."/>
            <person name="Frise E."/>
            <person name="George R."/>
            <person name="Gonzalez M."/>
            <person name="Guarin H."/>
            <person name="Kronmiller B."/>
            <person name="Li P."/>
            <person name="Liao G."/>
            <person name="Miranda A."/>
            <person name="Mungall C.J."/>
            <person name="Nunoo J."/>
            <person name="Pacleb J."/>
            <person name="Paragas V."/>
            <person name="Park S."/>
            <person name="Patel S."/>
            <person name="Phouanenavong S."/>
            <person name="Wan K."/>
            <person name="Yu C."/>
            <person name="Lewis S.E."/>
            <person name="Rubin G.M."/>
            <person name="Celniker S."/>
        </authorList>
    </citation>
    <scope>NUCLEOTIDE SEQUENCE</scope>
    <source>
        <strain evidence="5">Berkeley</strain>
    </source>
</reference>
<gene>
    <name evidence="5 6" type="ORF">CG10494</name>
</gene>
<feature type="region of interest" description="Disordered" evidence="3">
    <location>
        <begin position="161"/>
        <end position="189"/>
    </location>
</feature>
<evidence type="ECO:0000256" key="1">
    <source>
        <dbReference type="ARBA" id="ARBA00004672"/>
    </source>
</evidence>
<evidence type="ECO:0000313" key="5">
    <source>
        <dbReference type="EMBL" id="AAN71184.1"/>
    </source>
</evidence>
<dbReference type="VEuPathDB" id="VectorBase:FBgn0034634"/>
<dbReference type="AlphaFoldDB" id="Q8IH48"/>
<sequence>QAKKKPIKYKYIFIDFIARFKHNHLKMSKFSLFNGNDEDEHETEQKYAHLMNLGNASHSVSENSSGKASRCKWTSAKVETFLEIIHQLKLQAALRRPRSNAKVFRMVSREMARRNCPKSPKHLRVKFHQMRRQYARARNGGEPFEHFEAVHELMQGEDVSDLDEEALESDSDMEADEDQSGMISETEGDDALDASGSSVNIVARCKWAEGEVDLLLDLIHTLGLRAALLQKRNAKVFKLLSKEMAKRNCHKGAEKLRIKFQQLRRLYNKVKNGTGKTFEHFEAMRLVLDPTEEEAAADAEAEAHLSSASDSDFNDSDEEEGDASQRSGAHFWTDEEVDSFLLIIRDNGFFRALDGSRKRNFQTLVHISNILAKQDIKRTPHQLRNKLRLLCKRHREAKEHGLDNVRILPRHFELFDELIQAPRENRESAISRLIRISKPSFLKPPGKPSVPLESDSDNSSSTCDLLRAAADSEDYVDAIEMEAEPTPIEALTAIIEGQKQLLAQIKTTNESFLRQQREQQHQFLEQVSELMHRDREETLRRISEMLQPK</sequence>
<feature type="domain" description="Myb/SANT-like DNA-binding" evidence="4">
    <location>
        <begin position="70"/>
        <end position="153"/>
    </location>
</feature>
<dbReference type="Gene3D" id="1.10.10.60">
    <property type="entry name" value="Homeodomain-like"/>
    <property type="match status" value="1"/>
</dbReference>
<dbReference type="OrthoDB" id="691673at2759"/>
<name>Q8IH48_DROME</name>
<dbReference type="Pfam" id="PF13837">
    <property type="entry name" value="Myb_DNA-bind_4"/>
    <property type="match status" value="3"/>
</dbReference>
<protein>
    <recommendedName>
        <fullName evidence="2">phosphoribosylaminoimidazolesuccinocarboxamide synthase</fullName>
        <ecNumber evidence="2">6.3.2.6</ecNumber>
    </recommendedName>
</protein>
<evidence type="ECO:0000313" key="6">
    <source>
        <dbReference type="FlyBase" id="FBgn0034634"/>
    </source>
</evidence>
<feature type="compositionally biased region" description="Acidic residues" evidence="3">
    <location>
        <begin position="161"/>
        <end position="179"/>
    </location>
</feature>
<evidence type="ECO:0000256" key="3">
    <source>
        <dbReference type="SAM" id="MobiDB-lite"/>
    </source>
</evidence>
<dbReference type="AGR" id="FB:FBgn0034634"/>
<comment type="pathway">
    <text evidence="1">Purine metabolism; IMP biosynthesis via de novo pathway; 5-amino-1-(5-phospho-D-ribosyl)imidazole-4-carboxamide from 5-amino-1-(5-phospho-D-ribosyl)imidazole-4-carboxylate: step 1/2.</text>
</comment>
<dbReference type="PANTHER" id="PTHR43599">
    <property type="entry name" value="MULTIFUNCTIONAL PROTEIN ADE2"/>
    <property type="match status" value="1"/>
</dbReference>
<evidence type="ECO:0000256" key="2">
    <source>
        <dbReference type="ARBA" id="ARBA00012217"/>
    </source>
</evidence>
<dbReference type="GO" id="GO:0004639">
    <property type="term" value="F:phosphoribosylaminoimidazolesuccinocarboxamide synthase activity"/>
    <property type="evidence" value="ECO:0007669"/>
    <property type="project" value="UniProtKB-EC"/>
</dbReference>
<dbReference type="FlyBase" id="FBgn0034634">
    <property type="gene designation" value="CG10494"/>
</dbReference>
<feature type="domain" description="Myb/SANT-like DNA-binding" evidence="4">
    <location>
        <begin position="330"/>
        <end position="418"/>
    </location>
</feature>
<dbReference type="EC" id="6.3.2.6" evidence="2"/>
<accession>Q8IH48</accession>
<feature type="compositionally biased region" description="Acidic residues" evidence="3">
    <location>
        <begin position="312"/>
        <end position="322"/>
    </location>
</feature>
<dbReference type="Bgee" id="FBgn0034634">
    <property type="expression patterns" value="Expressed in mechanosensory neuron (Drosophila) in haltere and 25 other cell types or tissues"/>
</dbReference>
<dbReference type="EMBL" id="BT001429">
    <property type="protein sequence ID" value="AAN71184.1"/>
    <property type="molecule type" value="mRNA"/>
</dbReference>